<reference evidence="1" key="1">
    <citation type="journal article" date="2015" name="Nature">
        <title>Complex archaea that bridge the gap between prokaryotes and eukaryotes.</title>
        <authorList>
            <person name="Spang A."/>
            <person name="Saw J.H."/>
            <person name="Jorgensen S.L."/>
            <person name="Zaremba-Niedzwiedzka K."/>
            <person name="Martijn J."/>
            <person name="Lind A.E."/>
            <person name="van Eijk R."/>
            <person name="Schleper C."/>
            <person name="Guy L."/>
            <person name="Ettema T.J."/>
        </authorList>
    </citation>
    <scope>NUCLEOTIDE SEQUENCE</scope>
</reference>
<feature type="non-terminal residue" evidence="1">
    <location>
        <position position="82"/>
    </location>
</feature>
<dbReference type="EMBL" id="LAZR01024804">
    <property type="protein sequence ID" value="KKL73952.1"/>
    <property type="molecule type" value="Genomic_DNA"/>
</dbReference>
<dbReference type="AlphaFoldDB" id="A0A0F9HFU0"/>
<organism evidence="1">
    <name type="scientific">marine sediment metagenome</name>
    <dbReference type="NCBI Taxonomy" id="412755"/>
    <lineage>
        <taxon>unclassified sequences</taxon>
        <taxon>metagenomes</taxon>
        <taxon>ecological metagenomes</taxon>
    </lineage>
</organism>
<protein>
    <submittedName>
        <fullName evidence="1">Uncharacterized protein</fullName>
    </submittedName>
</protein>
<sequence>MIWTAERIRKNYGFDVVGVVKQGAKSIIILCLETSPEKDLDEFIGGNAEYKTWCFSGFKKFFSPKVDEFLEEFEKADPHTVP</sequence>
<evidence type="ECO:0000313" key="1">
    <source>
        <dbReference type="EMBL" id="KKL73952.1"/>
    </source>
</evidence>
<comment type="caution">
    <text evidence="1">The sequence shown here is derived from an EMBL/GenBank/DDBJ whole genome shotgun (WGS) entry which is preliminary data.</text>
</comment>
<gene>
    <name evidence="1" type="ORF">LCGC14_2069760</name>
</gene>
<accession>A0A0F9HFU0</accession>
<name>A0A0F9HFU0_9ZZZZ</name>
<proteinExistence type="predicted"/>